<feature type="transmembrane region" description="Helical" evidence="5">
    <location>
        <begin position="15"/>
        <end position="32"/>
    </location>
</feature>
<sequence length="355" mass="36777">MLARLRSLRALDVEVALRASLAVAIPLIVLIAAGRIDWTAYASFGAMTALYGRGEPYRLRARTITIAGAFLLGSIALALGVAGAGLPLLVGGLLLVVIGGILVATTAGLVPGTPLFFVFAFSVCAQLPTPPGEVGERMLVATGAAVLAWLLTMSGWGLRRMFEPHSTGLFKDLPRAPRLRPATYRDPQVWLVILQNVVGVLLAGGLALIVGIGHPYWAVVAVVAVLPPPRAAHSISRAVHRVAGTALGVVVTGLVLLPGPSVAWLVVVITVSQFGAEILVGKHYGAALLFITPLALSVVHLGSPVPVPALLIDRIVETALGAGVAILLVLLFRFGAGLAVPDRDRRGPTKAPSAS</sequence>
<dbReference type="Proteomes" id="UP001212421">
    <property type="component" value="Chromosome"/>
</dbReference>
<dbReference type="Pfam" id="PF13515">
    <property type="entry name" value="FUSC_2"/>
    <property type="match status" value="1"/>
</dbReference>
<feature type="transmembrane region" description="Helical" evidence="5">
    <location>
        <begin position="287"/>
        <end position="307"/>
    </location>
</feature>
<keyword evidence="3 5" id="KW-1133">Transmembrane helix</keyword>
<evidence type="ECO:0000256" key="2">
    <source>
        <dbReference type="ARBA" id="ARBA00022692"/>
    </source>
</evidence>
<feature type="domain" description="Integral membrane bound transporter" evidence="6">
    <location>
        <begin position="202"/>
        <end position="327"/>
    </location>
</feature>
<evidence type="ECO:0000313" key="8">
    <source>
        <dbReference type="Proteomes" id="UP001212421"/>
    </source>
</evidence>
<organism evidence="7 8">
    <name type="scientific">Cryobacterium breve</name>
    <dbReference type="NCBI Taxonomy" id="1259258"/>
    <lineage>
        <taxon>Bacteria</taxon>
        <taxon>Bacillati</taxon>
        <taxon>Actinomycetota</taxon>
        <taxon>Actinomycetes</taxon>
        <taxon>Micrococcales</taxon>
        <taxon>Microbacteriaceae</taxon>
        <taxon>Cryobacterium</taxon>
    </lineage>
</organism>
<proteinExistence type="predicted"/>
<evidence type="ECO:0000256" key="3">
    <source>
        <dbReference type="ARBA" id="ARBA00022989"/>
    </source>
</evidence>
<name>A0ABY7NGM6_9MICO</name>
<comment type="subcellular location">
    <subcellularLocation>
        <location evidence="1">Membrane</location>
        <topology evidence="1">Multi-pass membrane protein</topology>
    </subcellularLocation>
</comment>
<evidence type="ECO:0000256" key="4">
    <source>
        <dbReference type="ARBA" id="ARBA00023136"/>
    </source>
</evidence>
<protein>
    <submittedName>
        <fullName evidence="7">FUSC family protein</fullName>
    </submittedName>
</protein>
<accession>A0ABY7NGM6</accession>
<feature type="transmembrane region" description="Helical" evidence="5">
    <location>
        <begin position="92"/>
        <end position="125"/>
    </location>
</feature>
<feature type="transmembrane region" description="Helical" evidence="5">
    <location>
        <begin position="66"/>
        <end position="86"/>
    </location>
</feature>
<feature type="transmembrane region" description="Helical" evidence="5">
    <location>
        <begin position="319"/>
        <end position="340"/>
    </location>
</feature>
<dbReference type="InterPro" id="IPR049453">
    <property type="entry name" value="Memb_transporter_dom"/>
</dbReference>
<keyword evidence="4 5" id="KW-0472">Membrane</keyword>
<feature type="transmembrane region" description="Helical" evidence="5">
    <location>
        <begin position="137"/>
        <end position="158"/>
    </location>
</feature>
<evidence type="ECO:0000256" key="1">
    <source>
        <dbReference type="ARBA" id="ARBA00004141"/>
    </source>
</evidence>
<reference evidence="7 8" key="1">
    <citation type="submission" date="2021-05" db="EMBL/GenBank/DDBJ databases">
        <authorList>
            <person name="Kumar R."/>
            <person name="Kumar A."/>
            <person name="Mukhia S."/>
        </authorList>
    </citation>
    <scope>NUCLEOTIDE SEQUENCE [LARGE SCALE GENOMIC DNA]</scope>
    <source>
        <strain evidence="7 8">ERMR7:08</strain>
    </source>
</reference>
<keyword evidence="8" id="KW-1185">Reference proteome</keyword>
<evidence type="ECO:0000313" key="7">
    <source>
        <dbReference type="EMBL" id="WBM81460.1"/>
    </source>
</evidence>
<feature type="transmembrane region" description="Helical" evidence="5">
    <location>
        <begin position="197"/>
        <end position="226"/>
    </location>
</feature>
<evidence type="ECO:0000256" key="5">
    <source>
        <dbReference type="SAM" id="Phobius"/>
    </source>
</evidence>
<gene>
    <name evidence="7" type="ORF">KIV56_07810</name>
</gene>
<evidence type="ECO:0000259" key="6">
    <source>
        <dbReference type="Pfam" id="PF13515"/>
    </source>
</evidence>
<keyword evidence="2 5" id="KW-0812">Transmembrane</keyword>
<dbReference type="EMBL" id="CP075584">
    <property type="protein sequence ID" value="WBM81460.1"/>
    <property type="molecule type" value="Genomic_DNA"/>
</dbReference>